<dbReference type="GO" id="GO:0016887">
    <property type="term" value="F:ATP hydrolysis activity"/>
    <property type="evidence" value="ECO:0007669"/>
    <property type="project" value="InterPro"/>
</dbReference>
<feature type="region of interest" description="Disordered" evidence="5">
    <location>
        <begin position="1"/>
        <end position="27"/>
    </location>
</feature>
<accession>A0A7W6D4I7</accession>
<dbReference type="Proteomes" id="UP000528964">
    <property type="component" value="Unassembled WGS sequence"/>
</dbReference>
<dbReference type="EMBL" id="JACIDR010000004">
    <property type="protein sequence ID" value="MBB3974175.1"/>
    <property type="molecule type" value="Genomic_DNA"/>
</dbReference>
<sequence length="307" mass="33459">MSVTSLKARVARAGQAQPPLDARSERQGRIEIEDFGLRYKTPTGFTEAVTGVSLTVEPGEFVSIIGPSGCGKSTMLNALAGFLKPTSGSVRVDGKPVDGPGADRGMIFQQYSLFPWKTVRQNVEFGLKMKGVEAAERQRQARTLLGLAGLSQFEDHYPEALSGGMKQRVGIVRALATGPRILLLDEPFGALDAQTRLIMQQILTNMWQRLKISVLFVTHDIDEAIFLSDRVYVMTARPGSIKAEIAVPLARPREPAVIMSSEFLALRRGLMSLIREESLKAMGGEINADALKGLATNFDNNDLARSL</sequence>
<evidence type="ECO:0000259" key="6">
    <source>
        <dbReference type="PROSITE" id="PS50893"/>
    </source>
</evidence>
<comment type="similarity">
    <text evidence="1">Belongs to the ABC transporter superfamily.</text>
</comment>
<name>A0A7W6D4I7_9HYPH</name>
<evidence type="ECO:0000256" key="5">
    <source>
        <dbReference type="SAM" id="MobiDB-lite"/>
    </source>
</evidence>
<dbReference type="GO" id="GO:0005524">
    <property type="term" value="F:ATP binding"/>
    <property type="evidence" value="ECO:0007669"/>
    <property type="project" value="UniProtKB-KW"/>
</dbReference>
<keyword evidence="2" id="KW-0813">Transport</keyword>
<proteinExistence type="inferred from homology"/>
<dbReference type="InterPro" id="IPR003439">
    <property type="entry name" value="ABC_transporter-like_ATP-bd"/>
</dbReference>
<evidence type="ECO:0000256" key="4">
    <source>
        <dbReference type="ARBA" id="ARBA00022840"/>
    </source>
</evidence>
<protein>
    <submittedName>
        <fullName evidence="7">NitT/TauT family transport system ATP-binding protein</fullName>
    </submittedName>
</protein>
<dbReference type="Pfam" id="PF00005">
    <property type="entry name" value="ABC_tran"/>
    <property type="match status" value="1"/>
</dbReference>
<dbReference type="InterPro" id="IPR050166">
    <property type="entry name" value="ABC_transporter_ATP-bind"/>
</dbReference>
<dbReference type="InterPro" id="IPR003593">
    <property type="entry name" value="AAA+_ATPase"/>
</dbReference>
<dbReference type="Gene3D" id="3.40.50.300">
    <property type="entry name" value="P-loop containing nucleotide triphosphate hydrolases"/>
    <property type="match status" value="1"/>
</dbReference>
<dbReference type="InterPro" id="IPR017871">
    <property type="entry name" value="ABC_transporter-like_CS"/>
</dbReference>
<dbReference type="RefSeq" id="WP_183396006.1">
    <property type="nucleotide sequence ID" value="NZ_JACIDR010000004.1"/>
</dbReference>
<dbReference type="CDD" id="cd03293">
    <property type="entry name" value="ABC_NrtD_SsuB_transporters"/>
    <property type="match status" value="1"/>
</dbReference>
<dbReference type="PROSITE" id="PS50893">
    <property type="entry name" value="ABC_TRANSPORTER_2"/>
    <property type="match status" value="1"/>
</dbReference>
<evidence type="ECO:0000313" key="7">
    <source>
        <dbReference type="EMBL" id="MBB3974175.1"/>
    </source>
</evidence>
<organism evidence="7 8">
    <name type="scientific">Hansschlegelia beijingensis</name>
    <dbReference type="NCBI Taxonomy" id="1133344"/>
    <lineage>
        <taxon>Bacteria</taxon>
        <taxon>Pseudomonadati</taxon>
        <taxon>Pseudomonadota</taxon>
        <taxon>Alphaproteobacteria</taxon>
        <taxon>Hyphomicrobiales</taxon>
        <taxon>Methylopilaceae</taxon>
        <taxon>Hansschlegelia</taxon>
    </lineage>
</organism>
<keyword evidence="8" id="KW-1185">Reference proteome</keyword>
<dbReference type="SUPFAM" id="SSF52540">
    <property type="entry name" value="P-loop containing nucleoside triphosphate hydrolases"/>
    <property type="match status" value="1"/>
</dbReference>
<dbReference type="AlphaFoldDB" id="A0A7W6D4I7"/>
<reference evidence="7 8" key="1">
    <citation type="submission" date="2020-08" db="EMBL/GenBank/DDBJ databases">
        <title>Genomic Encyclopedia of Type Strains, Phase IV (KMG-IV): sequencing the most valuable type-strain genomes for metagenomic binning, comparative biology and taxonomic classification.</title>
        <authorList>
            <person name="Goeker M."/>
        </authorList>
    </citation>
    <scope>NUCLEOTIDE SEQUENCE [LARGE SCALE GENOMIC DNA]</scope>
    <source>
        <strain evidence="7 8">DSM 25481</strain>
    </source>
</reference>
<evidence type="ECO:0000256" key="2">
    <source>
        <dbReference type="ARBA" id="ARBA00022448"/>
    </source>
</evidence>
<dbReference type="PANTHER" id="PTHR42788">
    <property type="entry name" value="TAURINE IMPORT ATP-BINDING PROTEIN-RELATED"/>
    <property type="match status" value="1"/>
</dbReference>
<dbReference type="PANTHER" id="PTHR42788:SF13">
    <property type="entry name" value="ALIPHATIC SULFONATES IMPORT ATP-BINDING PROTEIN SSUB"/>
    <property type="match status" value="1"/>
</dbReference>
<feature type="domain" description="ABC transporter" evidence="6">
    <location>
        <begin position="30"/>
        <end position="261"/>
    </location>
</feature>
<dbReference type="InterPro" id="IPR027417">
    <property type="entry name" value="P-loop_NTPase"/>
</dbReference>
<comment type="caution">
    <text evidence="7">The sequence shown here is derived from an EMBL/GenBank/DDBJ whole genome shotgun (WGS) entry which is preliminary data.</text>
</comment>
<gene>
    <name evidence="7" type="ORF">GGR24_002852</name>
</gene>
<keyword evidence="3" id="KW-0547">Nucleotide-binding</keyword>
<dbReference type="PROSITE" id="PS00211">
    <property type="entry name" value="ABC_TRANSPORTER_1"/>
    <property type="match status" value="1"/>
</dbReference>
<evidence type="ECO:0000256" key="1">
    <source>
        <dbReference type="ARBA" id="ARBA00005417"/>
    </source>
</evidence>
<evidence type="ECO:0000313" key="8">
    <source>
        <dbReference type="Proteomes" id="UP000528964"/>
    </source>
</evidence>
<dbReference type="SMART" id="SM00382">
    <property type="entry name" value="AAA"/>
    <property type="match status" value="1"/>
</dbReference>
<evidence type="ECO:0000256" key="3">
    <source>
        <dbReference type="ARBA" id="ARBA00022741"/>
    </source>
</evidence>
<keyword evidence="4 7" id="KW-0067">ATP-binding</keyword>